<dbReference type="InterPro" id="IPR013783">
    <property type="entry name" value="Ig-like_fold"/>
</dbReference>
<evidence type="ECO:0000256" key="5">
    <source>
        <dbReference type="ARBA" id="ARBA00023136"/>
    </source>
</evidence>
<keyword evidence="2 9" id="KW-0812">Transmembrane</keyword>
<feature type="transmembrane region" description="Helical" evidence="9">
    <location>
        <begin position="184"/>
        <end position="207"/>
    </location>
</feature>
<accession>A0A444UCD0</accession>
<comment type="caution">
    <text evidence="11">The sequence shown here is derived from an EMBL/GenBank/DDBJ whole genome shotgun (WGS) entry which is preliminary data.</text>
</comment>
<keyword evidence="3" id="KW-0732">Signal</keyword>
<keyword evidence="5 9" id="KW-0472">Membrane</keyword>
<proteinExistence type="predicted"/>
<keyword evidence="7" id="KW-0325">Glycoprotein</keyword>
<evidence type="ECO:0000259" key="10">
    <source>
        <dbReference type="SMART" id="SM00409"/>
    </source>
</evidence>
<evidence type="ECO:0000313" key="11">
    <source>
        <dbReference type="EMBL" id="RXM32847.1"/>
    </source>
</evidence>
<dbReference type="GO" id="GO:0042129">
    <property type="term" value="P:regulation of T cell proliferation"/>
    <property type="evidence" value="ECO:0007669"/>
    <property type="project" value="InterPro"/>
</dbReference>
<organism evidence="11 12">
    <name type="scientific">Acipenser ruthenus</name>
    <name type="common">Sterlet sturgeon</name>
    <dbReference type="NCBI Taxonomy" id="7906"/>
    <lineage>
        <taxon>Eukaryota</taxon>
        <taxon>Metazoa</taxon>
        <taxon>Chordata</taxon>
        <taxon>Craniata</taxon>
        <taxon>Vertebrata</taxon>
        <taxon>Euteleostomi</taxon>
        <taxon>Actinopterygii</taxon>
        <taxon>Chondrostei</taxon>
        <taxon>Acipenseriformes</taxon>
        <taxon>Acipenseridae</taxon>
        <taxon>Acipenser</taxon>
    </lineage>
</organism>
<comment type="subcellular location">
    <subcellularLocation>
        <location evidence="1">Membrane</location>
        <topology evidence="1">Single-pass type I membrane protein</topology>
    </subcellularLocation>
</comment>
<reference evidence="11 12" key="1">
    <citation type="submission" date="2019-01" db="EMBL/GenBank/DDBJ databases">
        <title>Draft Genome and Complete Hox-Cluster Characterization of the Sterlet Sturgeon (Acipenser ruthenus).</title>
        <authorList>
            <person name="Wei Q."/>
        </authorList>
    </citation>
    <scope>NUCLEOTIDE SEQUENCE [LARGE SCALE GENOMIC DNA]</scope>
    <source>
        <strain evidence="11">WHYD16114868_AA</strain>
        <tissue evidence="11">Blood</tissue>
    </source>
</reference>
<protein>
    <submittedName>
        <fullName evidence="11">Cytotoxic T-lymphocyte protein 4</fullName>
    </submittedName>
</protein>
<keyword evidence="12" id="KW-1185">Reference proteome</keyword>
<evidence type="ECO:0000256" key="9">
    <source>
        <dbReference type="SAM" id="Phobius"/>
    </source>
</evidence>
<dbReference type="FunFam" id="2.60.40.10:FF:000874">
    <property type="entry name" value="Inducible T-cell costimulator"/>
    <property type="match status" value="1"/>
</dbReference>
<dbReference type="InterPro" id="IPR040216">
    <property type="entry name" value="CTLA4/CD28"/>
</dbReference>
<dbReference type="SMART" id="SM00409">
    <property type="entry name" value="IG"/>
    <property type="match status" value="1"/>
</dbReference>
<dbReference type="EMBL" id="SCEB01214839">
    <property type="protein sequence ID" value="RXM32847.1"/>
    <property type="molecule type" value="Genomic_DNA"/>
</dbReference>
<dbReference type="Gene3D" id="2.60.40.10">
    <property type="entry name" value="Immunoglobulins"/>
    <property type="match status" value="2"/>
</dbReference>
<evidence type="ECO:0000256" key="3">
    <source>
        <dbReference type="ARBA" id="ARBA00022729"/>
    </source>
</evidence>
<evidence type="ECO:0000256" key="2">
    <source>
        <dbReference type="ARBA" id="ARBA00022692"/>
    </source>
</evidence>
<evidence type="ECO:0000256" key="4">
    <source>
        <dbReference type="ARBA" id="ARBA00022989"/>
    </source>
</evidence>
<name>A0A444UCD0_ACIRT</name>
<evidence type="ECO:0000313" key="12">
    <source>
        <dbReference type="Proteomes" id="UP000289886"/>
    </source>
</evidence>
<dbReference type="GO" id="GO:0009897">
    <property type="term" value="C:external side of plasma membrane"/>
    <property type="evidence" value="ECO:0007669"/>
    <property type="project" value="TreeGrafter"/>
</dbReference>
<dbReference type="Proteomes" id="UP000289886">
    <property type="component" value="Unassembled WGS sequence"/>
</dbReference>
<feature type="domain" description="Immunoglobulin" evidence="10">
    <location>
        <begin position="60"/>
        <end position="170"/>
    </location>
</feature>
<dbReference type="InterPro" id="IPR003599">
    <property type="entry name" value="Ig_sub"/>
</dbReference>
<sequence>MDKGDRVIFKLSNLQEKDTDMYYCQLNIMYPPPFRSPKGNGTLIIFQRKNNSTAFEVFQPNRVEANNSGVARLRCNYNFTGKGEEFRITLFRGISDQTIVCASSFHLPNTTFETKEGLFSCQGEASRNSVDLTISGMSSSDTDFYKCRVEIMYPPPYRQRVGNGTVIYIPEIQTCPKIESSMEWIFVAVSGCIIACTVIIIAAILVIRICQQNRKADYVDMSPVISEKRNSNNRYVIL</sequence>
<dbReference type="GO" id="GO:0050852">
    <property type="term" value="P:T cell receptor signaling pathway"/>
    <property type="evidence" value="ECO:0007669"/>
    <property type="project" value="TreeGrafter"/>
</dbReference>
<dbReference type="PANTHER" id="PTHR11494">
    <property type="entry name" value="CYTOTOXIC T-LYMPHOCYTE PROTEIN"/>
    <property type="match status" value="1"/>
</dbReference>
<dbReference type="SUPFAM" id="SSF48726">
    <property type="entry name" value="Immunoglobulin"/>
    <property type="match status" value="2"/>
</dbReference>
<keyword evidence="8" id="KW-0393">Immunoglobulin domain</keyword>
<dbReference type="InterPro" id="IPR013106">
    <property type="entry name" value="Ig_V-set"/>
</dbReference>
<dbReference type="InterPro" id="IPR036179">
    <property type="entry name" value="Ig-like_dom_sf"/>
</dbReference>
<dbReference type="AlphaFoldDB" id="A0A444UCD0"/>
<evidence type="ECO:0000256" key="7">
    <source>
        <dbReference type="ARBA" id="ARBA00023180"/>
    </source>
</evidence>
<dbReference type="PANTHER" id="PTHR11494:SF8">
    <property type="entry name" value="CYTOTOXIC T-LYMPHOCYTE PROTEIN 4"/>
    <property type="match status" value="1"/>
</dbReference>
<keyword evidence="4 9" id="KW-1133">Transmembrane helix</keyword>
<evidence type="ECO:0000256" key="8">
    <source>
        <dbReference type="ARBA" id="ARBA00023319"/>
    </source>
</evidence>
<evidence type="ECO:0000256" key="1">
    <source>
        <dbReference type="ARBA" id="ARBA00004479"/>
    </source>
</evidence>
<evidence type="ECO:0000256" key="6">
    <source>
        <dbReference type="ARBA" id="ARBA00023157"/>
    </source>
</evidence>
<keyword evidence="6" id="KW-1015">Disulfide bond</keyword>
<gene>
    <name evidence="11" type="ORF">EOD39_1423</name>
</gene>
<dbReference type="Pfam" id="PF07686">
    <property type="entry name" value="V-set"/>
    <property type="match status" value="1"/>
</dbReference>